<evidence type="ECO:0008006" key="4">
    <source>
        <dbReference type="Google" id="ProtNLM"/>
    </source>
</evidence>
<sequence length="248" mass="25504">MRGALALVALLAATPARADCPDLPAAARFAMALLERRVPAPFDIATETEAHCAQRKLVAFLAQPWGDVSGIALDAARLPPLQGSLLFANLRARSGATIDIGYAARPAVAPGVLLRIGANGEPVAASPFLALLDLAAFAGRTDAVARIAGNLGLRLGVVGTEAPLPATAPDALLQADGSTIAALPRLGLAAPPADLIADLARDMANEGRPLRRDELVALFADPSPLTPRAGETWRLSIPGLGSAEVNFR</sequence>
<comment type="caution">
    <text evidence="2">The sequence shown here is derived from an EMBL/GenBank/DDBJ whole genome shotgun (WGS) entry which is preliminary data.</text>
</comment>
<reference evidence="2 3" key="1">
    <citation type="submission" date="2021-07" db="EMBL/GenBank/DDBJ databases">
        <authorList>
            <person name="So Y."/>
        </authorList>
    </citation>
    <scope>NUCLEOTIDE SEQUENCE [LARGE SCALE GENOMIC DNA]</scope>
    <source>
        <strain evidence="2 3">HJA6</strain>
    </source>
</reference>
<protein>
    <recommendedName>
        <fullName evidence="4">DUF2125 domain-containing protein</fullName>
    </recommendedName>
</protein>
<feature type="signal peptide" evidence="1">
    <location>
        <begin position="1"/>
        <end position="18"/>
    </location>
</feature>
<dbReference type="EMBL" id="JAHYBZ010000008">
    <property type="protein sequence ID" value="MBW6400478.1"/>
    <property type="molecule type" value="Genomic_DNA"/>
</dbReference>
<name>A0ABS7AE78_9PROT</name>
<evidence type="ECO:0000313" key="3">
    <source>
        <dbReference type="Proteomes" id="UP001196565"/>
    </source>
</evidence>
<dbReference type="Gene3D" id="3.90.850.10">
    <property type="entry name" value="Fumarylacetoacetase-like, C-terminal domain"/>
    <property type="match status" value="1"/>
</dbReference>
<dbReference type="RefSeq" id="WP_219765054.1">
    <property type="nucleotide sequence ID" value="NZ_JAHYBZ010000008.1"/>
</dbReference>
<dbReference type="InterPro" id="IPR036663">
    <property type="entry name" value="Fumarylacetoacetase_C_sf"/>
</dbReference>
<evidence type="ECO:0000313" key="2">
    <source>
        <dbReference type="EMBL" id="MBW6400478.1"/>
    </source>
</evidence>
<keyword evidence="3" id="KW-1185">Reference proteome</keyword>
<organism evidence="2 3">
    <name type="scientific">Roseomonas alba</name>
    <dbReference type="NCBI Taxonomy" id="2846776"/>
    <lineage>
        <taxon>Bacteria</taxon>
        <taxon>Pseudomonadati</taxon>
        <taxon>Pseudomonadota</taxon>
        <taxon>Alphaproteobacteria</taxon>
        <taxon>Acetobacterales</taxon>
        <taxon>Roseomonadaceae</taxon>
        <taxon>Roseomonas</taxon>
    </lineage>
</organism>
<gene>
    <name evidence="2" type="ORF">KPL78_21645</name>
</gene>
<keyword evidence="1" id="KW-0732">Signal</keyword>
<dbReference type="Proteomes" id="UP001196565">
    <property type="component" value="Unassembled WGS sequence"/>
</dbReference>
<proteinExistence type="predicted"/>
<accession>A0ABS7AE78</accession>
<evidence type="ECO:0000256" key="1">
    <source>
        <dbReference type="SAM" id="SignalP"/>
    </source>
</evidence>
<feature type="chain" id="PRO_5047133960" description="DUF2125 domain-containing protein" evidence="1">
    <location>
        <begin position="19"/>
        <end position="248"/>
    </location>
</feature>